<reference evidence="2 3" key="1">
    <citation type="journal article" date="2014" name="Curr. Biol.">
        <title>The genome of the clonal raider ant Cerapachys biroi.</title>
        <authorList>
            <person name="Oxley P.R."/>
            <person name="Ji L."/>
            <person name="Fetter-Pruneda I."/>
            <person name="McKenzie S.K."/>
            <person name="Li C."/>
            <person name="Hu H."/>
            <person name="Zhang G."/>
            <person name="Kronauer D.J."/>
        </authorList>
    </citation>
    <scope>NUCLEOTIDE SEQUENCE [LARGE SCALE GENOMIC DNA]</scope>
</reference>
<evidence type="ECO:0000256" key="1">
    <source>
        <dbReference type="SAM" id="SignalP"/>
    </source>
</evidence>
<dbReference type="Proteomes" id="UP000053097">
    <property type="component" value="Unassembled WGS sequence"/>
</dbReference>
<evidence type="ECO:0000313" key="2">
    <source>
        <dbReference type="EMBL" id="EZA48748.1"/>
    </source>
</evidence>
<evidence type="ECO:0008006" key="4">
    <source>
        <dbReference type="Google" id="ProtNLM"/>
    </source>
</evidence>
<dbReference type="AlphaFoldDB" id="A0A026VY69"/>
<evidence type="ECO:0000313" key="3">
    <source>
        <dbReference type="Proteomes" id="UP000053097"/>
    </source>
</evidence>
<organism evidence="2 3">
    <name type="scientific">Ooceraea biroi</name>
    <name type="common">Clonal raider ant</name>
    <name type="synonym">Cerapachys biroi</name>
    <dbReference type="NCBI Taxonomy" id="2015173"/>
    <lineage>
        <taxon>Eukaryota</taxon>
        <taxon>Metazoa</taxon>
        <taxon>Ecdysozoa</taxon>
        <taxon>Arthropoda</taxon>
        <taxon>Hexapoda</taxon>
        <taxon>Insecta</taxon>
        <taxon>Pterygota</taxon>
        <taxon>Neoptera</taxon>
        <taxon>Endopterygota</taxon>
        <taxon>Hymenoptera</taxon>
        <taxon>Apocrita</taxon>
        <taxon>Aculeata</taxon>
        <taxon>Formicoidea</taxon>
        <taxon>Formicidae</taxon>
        <taxon>Dorylinae</taxon>
        <taxon>Ooceraea</taxon>
    </lineage>
</organism>
<sequence>MNAIVEGTLYSSIVLIALLLHLADTYPISDAINTRTVQYEHLRVISPPFVIIVNSSPLPDNCFSWSSILMVNDSFNDSCGCIK</sequence>
<gene>
    <name evidence="2" type="ORF">X777_13160</name>
</gene>
<feature type="signal peptide" evidence="1">
    <location>
        <begin position="1"/>
        <end position="25"/>
    </location>
</feature>
<feature type="chain" id="PRO_5001545179" description="Secreted protein" evidence="1">
    <location>
        <begin position="26"/>
        <end position="83"/>
    </location>
</feature>
<dbReference type="EMBL" id="KK107574">
    <property type="protein sequence ID" value="EZA48748.1"/>
    <property type="molecule type" value="Genomic_DNA"/>
</dbReference>
<keyword evidence="3" id="KW-1185">Reference proteome</keyword>
<name>A0A026VY69_OOCBI</name>
<keyword evidence="1" id="KW-0732">Signal</keyword>
<proteinExistence type="predicted"/>
<protein>
    <recommendedName>
        <fullName evidence="4">Secreted protein</fullName>
    </recommendedName>
</protein>
<accession>A0A026VY69</accession>